<name>A0A7R8WSR6_9CRUS</name>
<dbReference type="EMBL" id="OB669113">
    <property type="protein sequence ID" value="CAD7234575.1"/>
    <property type="molecule type" value="Genomic_DNA"/>
</dbReference>
<accession>A0A7R8WSR6</accession>
<gene>
    <name evidence="2" type="ORF">CTOB1V02_LOCUS12391</name>
</gene>
<evidence type="ECO:0000313" key="2">
    <source>
        <dbReference type="EMBL" id="CAD7234575.1"/>
    </source>
</evidence>
<organism evidence="2">
    <name type="scientific">Cyprideis torosa</name>
    <dbReference type="NCBI Taxonomy" id="163714"/>
    <lineage>
        <taxon>Eukaryota</taxon>
        <taxon>Metazoa</taxon>
        <taxon>Ecdysozoa</taxon>
        <taxon>Arthropoda</taxon>
        <taxon>Crustacea</taxon>
        <taxon>Oligostraca</taxon>
        <taxon>Ostracoda</taxon>
        <taxon>Podocopa</taxon>
        <taxon>Podocopida</taxon>
        <taxon>Cytherocopina</taxon>
        <taxon>Cytheroidea</taxon>
        <taxon>Cytherideidae</taxon>
        <taxon>Cyprideis</taxon>
    </lineage>
</organism>
<reference evidence="2" key="1">
    <citation type="submission" date="2020-11" db="EMBL/GenBank/DDBJ databases">
        <authorList>
            <person name="Tran Van P."/>
        </authorList>
    </citation>
    <scope>NUCLEOTIDE SEQUENCE</scope>
</reference>
<proteinExistence type="predicted"/>
<dbReference type="AlphaFoldDB" id="A0A7R8WSR6"/>
<feature type="region of interest" description="Disordered" evidence="1">
    <location>
        <begin position="1"/>
        <end position="29"/>
    </location>
</feature>
<protein>
    <submittedName>
        <fullName evidence="2">Uncharacterized protein</fullName>
    </submittedName>
</protein>
<feature type="compositionally biased region" description="Polar residues" evidence="1">
    <location>
        <begin position="1"/>
        <end position="11"/>
    </location>
</feature>
<sequence>MSTFPTSTTNDEILAPPYDEEPPESTPCWQPTPVRRGGKRWTFAASKIHMDVRSPLETRDGTLQKCLAAFLAYCHFHVLHPPESPAIREISPYKLSTILSPVGQRPLQPFVSEQDKEMMEQVGKPYFRRNEISFAECVIPRRETGTDRPTLPEYPVAHPYVVIPQEAWCFFCWS</sequence>
<evidence type="ECO:0000256" key="1">
    <source>
        <dbReference type="SAM" id="MobiDB-lite"/>
    </source>
</evidence>